<organism evidence="3 4">
    <name type="scientific">Extremus antarcticus</name>
    <dbReference type="NCBI Taxonomy" id="702011"/>
    <lineage>
        <taxon>Eukaryota</taxon>
        <taxon>Fungi</taxon>
        <taxon>Dikarya</taxon>
        <taxon>Ascomycota</taxon>
        <taxon>Pezizomycotina</taxon>
        <taxon>Dothideomycetes</taxon>
        <taxon>Dothideomycetidae</taxon>
        <taxon>Mycosphaerellales</taxon>
        <taxon>Extremaceae</taxon>
        <taxon>Extremus</taxon>
    </lineage>
</organism>
<gene>
    <name evidence="3" type="ORF">LTR09_002574</name>
</gene>
<dbReference type="InterPro" id="IPR025714">
    <property type="entry name" value="Methyltranfer_dom"/>
</dbReference>
<dbReference type="SUPFAM" id="SSF53335">
    <property type="entry name" value="S-adenosyl-L-methionine-dependent methyltransferases"/>
    <property type="match status" value="1"/>
</dbReference>
<dbReference type="AlphaFoldDB" id="A0AAJ0GFY5"/>
<dbReference type="EMBL" id="JAWDJX010000005">
    <property type="protein sequence ID" value="KAK3056781.1"/>
    <property type="molecule type" value="Genomic_DNA"/>
</dbReference>
<feature type="region of interest" description="Disordered" evidence="1">
    <location>
        <begin position="1"/>
        <end position="28"/>
    </location>
</feature>
<dbReference type="Proteomes" id="UP001271007">
    <property type="component" value="Unassembled WGS sequence"/>
</dbReference>
<dbReference type="Gene3D" id="3.40.50.150">
    <property type="entry name" value="Vaccinia Virus protein VP39"/>
    <property type="match status" value="1"/>
</dbReference>
<evidence type="ECO:0000256" key="1">
    <source>
        <dbReference type="SAM" id="MobiDB-lite"/>
    </source>
</evidence>
<proteinExistence type="predicted"/>
<comment type="caution">
    <text evidence="3">The sequence shown here is derived from an EMBL/GenBank/DDBJ whole genome shotgun (WGS) entry which is preliminary data.</text>
</comment>
<dbReference type="InterPro" id="IPR029063">
    <property type="entry name" value="SAM-dependent_MTases_sf"/>
</dbReference>
<accession>A0AAJ0GFY5</accession>
<dbReference type="GO" id="GO:0008168">
    <property type="term" value="F:methyltransferase activity"/>
    <property type="evidence" value="ECO:0007669"/>
    <property type="project" value="TreeGrafter"/>
</dbReference>
<evidence type="ECO:0000259" key="2">
    <source>
        <dbReference type="Pfam" id="PF13847"/>
    </source>
</evidence>
<feature type="compositionally biased region" description="Polar residues" evidence="1">
    <location>
        <begin position="19"/>
        <end position="28"/>
    </location>
</feature>
<dbReference type="Pfam" id="PF13847">
    <property type="entry name" value="Methyltransf_31"/>
    <property type="match status" value="1"/>
</dbReference>
<sequence>MSDQHKQDDYYAGFKPSEATKNAHGSRSAENNCQYMLPTLLQMAADKPNLRILDVGCGPGSITVSLAQYIPQGQIIGVDLSETVLEKANGLAREQQVANVSFQVANAYELPFEDGSCDIVHTSQAVVHLSEHSRAIREFARVTRKGGGVVCMREADTYTAAFYPRDPVLEDSWQRFIRVNETMDIQWDGGRRLKDWTVQAGIPAASIEFTAGSWCFHTLEQRRDFNGLRFWQGASADNAVESGVATREEIQEFQSAWQSWTDGDDSLLMMLHGQVIAHL</sequence>
<name>A0AAJ0GFY5_9PEZI</name>
<reference evidence="3" key="1">
    <citation type="submission" date="2023-04" db="EMBL/GenBank/DDBJ databases">
        <title>Black Yeasts Isolated from many extreme environments.</title>
        <authorList>
            <person name="Coleine C."/>
            <person name="Stajich J.E."/>
            <person name="Selbmann L."/>
        </authorList>
    </citation>
    <scope>NUCLEOTIDE SEQUENCE</scope>
    <source>
        <strain evidence="3">CCFEE 5312</strain>
    </source>
</reference>
<protein>
    <recommendedName>
        <fullName evidence="2">Methyltransferase domain-containing protein</fullName>
    </recommendedName>
</protein>
<dbReference type="CDD" id="cd02440">
    <property type="entry name" value="AdoMet_MTases"/>
    <property type="match status" value="1"/>
</dbReference>
<keyword evidence="4" id="KW-1185">Reference proteome</keyword>
<dbReference type="PANTHER" id="PTHR43591:SF24">
    <property type="entry name" value="2-METHOXY-6-POLYPRENYL-1,4-BENZOQUINOL METHYLASE, MITOCHONDRIAL"/>
    <property type="match status" value="1"/>
</dbReference>
<feature type="domain" description="Methyltransferase" evidence="2">
    <location>
        <begin position="47"/>
        <end position="151"/>
    </location>
</feature>
<dbReference type="PANTHER" id="PTHR43591">
    <property type="entry name" value="METHYLTRANSFERASE"/>
    <property type="match status" value="1"/>
</dbReference>
<evidence type="ECO:0000313" key="3">
    <source>
        <dbReference type="EMBL" id="KAK3056781.1"/>
    </source>
</evidence>
<evidence type="ECO:0000313" key="4">
    <source>
        <dbReference type="Proteomes" id="UP001271007"/>
    </source>
</evidence>